<keyword evidence="2" id="KW-0813">Transport</keyword>
<dbReference type="InterPro" id="IPR000914">
    <property type="entry name" value="SBP_5_dom"/>
</dbReference>
<gene>
    <name evidence="6" type="ORF">D3230_09860</name>
</gene>
<proteinExistence type="inferred from homology"/>
<name>A0ABS1SHS8_9MICO</name>
<dbReference type="RefSeq" id="WP_202344881.1">
    <property type="nucleotide sequence ID" value="NZ_BAAAPI010000014.1"/>
</dbReference>
<dbReference type="InterPro" id="IPR039424">
    <property type="entry name" value="SBP_5"/>
</dbReference>
<keyword evidence="3 4" id="KW-0732">Signal</keyword>
<dbReference type="PANTHER" id="PTHR30290">
    <property type="entry name" value="PERIPLASMIC BINDING COMPONENT OF ABC TRANSPORTER"/>
    <property type="match status" value="1"/>
</dbReference>
<evidence type="ECO:0000256" key="3">
    <source>
        <dbReference type="ARBA" id="ARBA00022729"/>
    </source>
</evidence>
<protein>
    <submittedName>
        <fullName evidence="6">ABC transporter substrate-binding protein</fullName>
    </submittedName>
</protein>
<comment type="caution">
    <text evidence="6">The sequence shown here is derived from an EMBL/GenBank/DDBJ whole genome shotgun (WGS) entry which is preliminary data.</text>
</comment>
<dbReference type="Proteomes" id="UP001645859">
    <property type="component" value="Unassembled WGS sequence"/>
</dbReference>
<evidence type="ECO:0000256" key="2">
    <source>
        <dbReference type="ARBA" id="ARBA00022448"/>
    </source>
</evidence>
<dbReference type="PROSITE" id="PS51257">
    <property type="entry name" value="PROKAR_LIPOPROTEIN"/>
    <property type="match status" value="1"/>
</dbReference>
<sequence>MNRRAYVAVAAIAGMLLGGCASGARGSSSEGAARELLEVTPAAAGELDVLRWNSTFGEPASLDPIKAFNYPENTVVANLCEGLFQIQPDFSVQPHLASSVEAVGDRTYVLQIREDVTFWDGSPMTVDDVIFSLDRHRDAAEGSYWASETTANIAGIERTGDWEVTVRLTEPDTTFVEQLATNVGFVVSRAHREQAGSDYGNPDAGVMCTGPFSVAAWKQGQAIQLERFDGYWREDRRAHAQRVELSFVLDPTAIANGLETGELQGSYDVPLSALSQLGQSEAGELFAGRGMQLFAIAGTGEGAFADPAVRTALTRATDRAAIAELVFEGTATAATSLVPADVWAAIPGVAEERAAQLPDFSLDVAAAKEALAEADVDITQPIRIAYGSERTHYADVLNEVSRAAAEIGLTVEPVGVPSAQFGAFFSDPAARAGYDGFVTTNYLSGPDPLPFLRSIAHTAGDQNFSGFSDPEIDAALQHAAAIEDPEERARATVAAEALILDAQPWVPIADLSVRLFMNREVTGAPASFVYLYYPWAADIGSAE</sequence>
<dbReference type="Pfam" id="PF00496">
    <property type="entry name" value="SBP_bac_5"/>
    <property type="match status" value="1"/>
</dbReference>
<feature type="chain" id="PRO_5045992666" evidence="4">
    <location>
        <begin position="24"/>
        <end position="543"/>
    </location>
</feature>
<dbReference type="SUPFAM" id="SSF53850">
    <property type="entry name" value="Periplasmic binding protein-like II"/>
    <property type="match status" value="1"/>
</dbReference>
<dbReference type="Gene3D" id="3.10.105.10">
    <property type="entry name" value="Dipeptide-binding Protein, Domain 3"/>
    <property type="match status" value="1"/>
</dbReference>
<keyword evidence="7" id="KW-1185">Reference proteome</keyword>
<reference evidence="6 7" key="1">
    <citation type="submission" date="2018-09" db="EMBL/GenBank/DDBJ databases">
        <title>Comparative genomics of Leucobacter spp.</title>
        <authorList>
            <person name="Reis A.C."/>
            <person name="Kolvenbach B.A."/>
            <person name="Corvini P.F.X."/>
            <person name="Nunes O.C."/>
        </authorList>
    </citation>
    <scope>NUCLEOTIDE SEQUENCE [LARGE SCALE GENOMIC DNA]</scope>
    <source>
        <strain evidence="6 7">TAN 31504</strain>
    </source>
</reference>
<feature type="domain" description="Solute-binding protein family 5" evidence="5">
    <location>
        <begin position="92"/>
        <end position="462"/>
    </location>
</feature>
<evidence type="ECO:0000259" key="5">
    <source>
        <dbReference type="Pfam" id="PF00496"/>
    </source>
</evidence>
<feature type="signal peptide" evidence="4">
    <location>
        <begin position="1"/>
        <end position="23"/>
    </location>
</feature>
<dbReference type="CDD" id="cd00995">
    <property type="entry name" value="PBP2_NikA_DppA_OppA_like"/>
    <property type="match status" value="1"/>
</dbReference>
<evidence type="ECO:0000256" key="1">
    <source>
        <dbReference type="ARBA" id="ARBA00005695"/>
    </source>
</evidence>
<evidence type="ECO:0000313" key="6">
    <source>
        <dbReference type="EMBL" id="MBL3679592.1"/>
    </source>
</evidence>
<dbReference type="Gene3D" id="3.40.190.10">
    <property type="entry name" value="Periplasmic binding protein-like II"/>
    <property type="match status" value="1"/>
</dbReference>
<accession>A0ABS1SHS8</accession>
<dbReference type="InterPro" id="IPR030678">
    <property type="entry name" value="Peptide/Ni-bd"/>
</dbReference>
<evidence type="ECO:0000256" key="4">
    <source>
        <dbReference type="SAM" id="SignalP"/>
    </source>
</evidence>
<dbReference type="PIRSF" id="PIRSF002741">
    <property type="entry name" value="MppA"/>
    <property type="match status" value="1"/>
</dbReference>
<dbReference type="PANTHER" id="PTHR30290:SF9">
    <property type="entry name" value="OLIGOPEPTIDE-BINDING PROTEIN APPA"/>
    <property type="match status" value="1"/>
</dbReference>
<comment type="similarity">
    <text evidence="1">Belongs to the bacterial solute-binding protein 5 family.</text>
</comment>
<evidence type="ECO:0000313" key="7">
    <source>
        <dbReference type="Proteomes" id="UP001645859"/>
    </source>
</evidence>
<dbReference type="Gene3D" id="3.90.76.10">
    <property type="entry name" value="Dipeptide-binding Protein, Domain 1"/>
    <property type="match status" value="1"/>
</dbReference>
<organism evidence="6 7">
    <name type="scientific">Leucobacter chromiireducens subsp. solipictus</name>
    <dbReference type="NCBI Taxonomy" id="398235"/>
    <lineage>
        <taxon>Bacteria</taxon>
        <taxon>Bacillati</taxon>
        <taxon>Actinomycetota</taxon>
        <taxon>Actinomycetes</taxon>
        <taxon>Micrococcales</taxon>
        <taxon>Microbacteriaceae</taxon>
        <taxon>Leucobacter</taxon>
    </lineage>
</organism>
<dbReference type="EMBL" id="QYAC01000005">
    <property type="protein sequence ID" value="MBL3679592.1"/>
    <property type="molecule type" value="Genomic_DNA"/>
</dbReference>